<name>A0A8H3FGW4_9LECA</name>
<reference evidence="2" key="1">
    <citation type="submission" date="2021-03" db="EMBL/GenBank/DDBJ databases">
        <authorList>
            <person name="Tagirdzhanova G."/>
        </authorList>
    </citation>
    <scope>NUCLEOTIDE SEQUENCE</scope>
</reference>
<accession>A0A8H3FGW4</accession>
<proteinExistence type="predicted"/>
<evidence type="ECO:0000256" key="1">
    <source>
        <dbReference type="SAM" id="MobiDB-lite"/>
    </source>
</evidence>
<dbReference type="OrthoDB" id="10554432at2759"/>
<dbReference type="AlphaFoldDB" id="A0A8H3FGW4"/>
<feature type="region of interest" description="Disordered" evidence="1">
    <location>
        <begin position="168"/>
        <end position="187"/>
    </location>
</feature>
<dbReference type="Proteomes" id="UP000664203">
    <property type="component" value="Unassembled WGS sequence"/>
</dbReference>
<dbReference type="EMBL" id="CAJPDR010000167">
    <property type="protein sequence ID" value="CAF9923294.1"/>
    <property type="molecule type" value="Genomic_DNA"/>
</dbReference>
<evidence type="ECO:0000313" key="2">
    <source>
        <dbReference type="EMBL" id="CAF9923294.1"/>
    </source>
</evidence>
<evidence type="ECO:0000313" key="3">
    <source>
        <dbReference type="Proteomes" id="UP000664203"/>
    </source>
</evidence>
<organism evidence="2 3">
    <name type="scientific">Alectoria fallacina</name>
    <dbReference type="NCBI Taxonomy" id="1903189"/>
    <lineage>
        <taxon>Eukaryota</taxon>
        <taxon>Fungi</taxon>
        <taxon>Dikarya</taxon>
        <taxon>Ascomycota</taxon>
        <taxon>Pezizomycotina</taxon>
        <taxon>Lecanoromycetes</taxon>
        <taxon>OSLEUM clade</taxon>
        <taxon>Lecanoromycetidae</taxon>
        <taxon>Lecanorales</taxon>
        <taxon>Lecanorineae</taxon>
        <taxon>Parmeliaceae</taxon>
        <taxon>Alectoria</taxon>
    </lineage>
</organism>
<protein>
    <submittedName>
        <fullName evidence="2">Uncharacterized protein</fullName>
    </submittedName>
</protein>
<gene>
    <name evidence="2" type="ORF">ALECFALPRED_002351</name>
</gene>
<comment type="caution">
    <text evidence="2">The sequence shown here is derived from an EMBL/GenBank/DDBJ whole genome shotgun (WGS) entry which is preliminary data.</text>
</comment>
<keyword evidence="3" id="KW-1185">Reference proteome</keyword>
<sequence>MASPESNDSFRELFSELERLVEVWMNLGNSYMNFEPVTDLITQKLIGLGTLGDNDLCGVSLKDIGCLVDIRNTIKAFVKGIVVKDDVNSMKALEIAASVRDTLCPHFHMKMDKLIAQKLRILSIRQAGNSGVNSTKQDTGFNLGDSEAAVVNVEVGNLELNEDDFSTVASAHDHDQGSSCLRPPDLD</sequence>